<keyword evidence="1" id="KW-0378">Hydrolase</keyword>
<comment type="caution">
    <text evidence="1">The sequence shown here is derived from an EMBL/GenBank/DDBJ whole genome shotgun (WGS) entry which is preliminary data.</text>
</comment>
<dbReference type="InterPro" id="IPR029069">
    <property type="entry name" value="HotDog_dom_sf"/>
</dbReference>
<keyword evidence="2" id="KW-1185">Reference proteome</keyword>
<dbReference type="EC" id="3.1.2.-" evidence="1"/>
<dbReference type="InterPro" id="IPR050563">
    <property type="entry name" value="4-hydroxybenzoyl-CoA_TE"/>
</dbReference>
<dbReference type="EMBL" id="JBHUMD010000029">
    <property type="protein sequence ID" value="MFD2603370.1"/>
    <property type="molecule type" value="Genomic_DNA"/>
</dbReference>
<name>A0ABW5NWQ2_9FLAO</name>
<dbReference type="Gene3D" id="3.10.129.10">
    <property type="entry name" value="Hotdog Thioesterase"/>
    <property type="match status" value="1"/>
</dbReference>
<organism evidence="1 2">
    <name type="scientific">Flavobacterium suzhouense</name>
    <dbReference type="NCBI Taxonomy" id="1529638"/>
    <lineage>
        <taxon>Bacteria</taxon>
        <taxon>Pseudomonadati</taxon>
        <taxon>Bacteroidota</taxon>
        <taxon>Flavobacteriia</taxon>
        <taxon>Flavobacteriales</taxon>
        <taxon>Flavobacteriaceae</taxon>
        <taxon>Flavobacterium</taxon>
    </lineage>
</organism>
<evidence type="ECO:0000313" key="1">
    <source>
        <dbReference type="EMBL" id="MFD2603370.1"/>
    </source>
</evidence>
<reference evidence="2" key="1">
    <citation type="journal article" date="2019" name="Int. J. Syst. Evol. Microbiol.">
        <title>The Global Catalogue of Microorganisms (GCM) 10K type strain sequencing project: providing services to taxonomists for standard genome sequencing and annotation.</title>
        <authorList>
            <consortium name="The Broad Institute Genomics Platform"/>
            <consortium name="The Broad Institute Genome Sequencing Center for Infectious Disease"/>
            <person name="Wu L."/>
            <person name="Ma J."/>
        </authorList>
    </citation>
    <scope>NUCLEOTIDE SEQUENCE [LARGE SCALE GENOMIC DNA]</scope>
    <source>
        <strain evidence="2">KCTC 42107</strain>
    </source>
</reference>
<dbReference type="Pfam" id="PF13279">
    <property type="entry name" value="4HBT_2"/>
    <property type="match status" value="1"/>
</dbReference>
<evidence type="ECO:0000313" key="2">
    <source>
        <dbReference type="Proteomes" id="UP001597480"/>
    </source>
</evidence>
<sequence>MENKTFTYKLTIKEFHLDTFGHVNNATYLQIYEEARWEFITQNGYGLDKIRSTGKGPVILEINIRFIKELGLRENITIYSQTGEYEGKVGKIRQWIVDEQGTVCSEVEMKIGLFDTKLRKLVAPTEDWMAAIK</sequence>
<dbReference type="Proteomes" id="UP001597480">
    <property type="component" value="Unassembled WGS sequence"/>
</dbReference>
<dbReference type="CDD" id="cd00586">
    <property type="entry name" value="4HBT"/>
    <property type="match status" value="1"/>
</dbReference>
<dbReference type="PANTHER" id="PTHR31793:SF24">
    <property type="entry name" value="LONG-CHAIN ACYL-COA THIOESTERASE FADM"/>
    <property type="match status" value="1"/>
</dbReference>
<dbReference type="SUPFAM" id="SSF54637">
    <property type="entry name" value="Thioesterase/thiol ester dehydrase-isomerase"/>
    <property type="match status" value="1"/>
</dbReference>
<accession>A0ABW5NWQ2</accession>
<proteinExistence type="predicted"/>
<dbReference type="RefSeq" id="WP_379822129.1">
    <property type="nucleotide sequence ID" value="NZ_JBHUMD010000029.1"/>
</dbReference>
<gene>
    <name evidence="1" type="ORF">ACFSR3_15005</name>
</gene>
<protein>
    <submittedName>
        <fullName evidence="1">Acyl-CoA thioesterase</fullName>
        <ecNumber evidence="1">3.1.2.-</ecNumber>
    </submittedName>
</protein>
<dbReference type="GO" id="GO:0016787">
    <property type="term" value="F:hydrolase activity"/>
    <property type="evidence" value="ECO:0007669"/>
    <property type="project" value="UniProtKB-KW"/>
</dbReference>
<dbReference type="PANTHER" id="PTHR31793">
    <property type="entry name" value="4-HYDROXYBENZOYL-COA THIOESTERASE FAMILY MEMBER"/>
    <property type="match status" value="1"/>
</dbReference>